<evidence type="ECO:0000256" key="7">
    <source>
        <dbReference type="SAM" id="SignalP"/>
    </source>
</evidence>
<organism evidence="9 10">
    <name type="scientific">Meloidogyne enterolobii</name>
    <name type="common">Root-knot nematode worm</name>
    <name type="synonym">Meloidogyne mayaguensis</name>
    <dbReference type="NCBI Taxonomy" id="390850"/>
    <lineage>
        <taxon>Eukaryota</taxon>
        <taxon>Metazoa</taxon>
        <taxon>Ecdysozoa</taxon>
        <taxon>Nematoda</taxon>
        <taxon>Chromadorea</taxon>
        <taxon>Rhabditida</taxon>
        <taxon>Tylenchina</taxon>
        <taxon>Tylenchomorpha</taxon>
        <taxon>Tylenchoidea</taxon>
        <taxon>Meloidogynidae</taxon>
        <taxon>Meloidogyninae</taxon>
        <taxon>Meloidogyne</taxon>
    </lineage>
</organism>
<feature type="signal peptide" evidence="7">
    <location>
        <begin position="1"/>
        <end position="22"/>
    </location>
</feature>
<comment type="similarity">
    <text evidence="1">Belongs to the peptidase C1 family.</text>
</comment>
<sequence length="381" mass="42201">MRKITIILAIFLILNISTTTSADQLENLIKLLPRDIFGLITNLVINLLRGLLGPRLPLSDAELTELTETLKELSKHGYSISQEDLLRIAQSVAEIATLTGGEWTAKLNLEALLPEKVQKLRNGALNVGTNGGNEIEDEPPRDKREVGRAKRAVSCTYNIEFDARTKWPACKSIINYVQDQGECGSCWAHSVASCFTDLYCIDQSKNNRSIPKTPFSAYDLLSCSQPDGCNGGVVEDAWKWVEKNGICTGTDFPRKSGCKPYPFAPWNNDPKLKVKSVSTKGGEANIKEQLKKFGPVSAGFYVYEDFNAYKDGVYYNVKGKELGGHAVVITGYGTATCGGKKIPFWIIRNSWGPKWGKGGFFYMRRGTNECEIEKHISYGGF</sequence>
<keyword evidence="2" id="KW-0645">Protease</keyword>
<evidence type="ECO:0000256" key="3">
    <source>
        <dbReference type="ARBA" id="ARBA00022801"/>
    </source>
</evidence>
<feature type="compositionally biased region" description="Basic and acidic residues" evidence="6">
    <location>
        <begin position="138"/>
        <end position="147"/>
    </location>
</feature>
<dbReference type="OrthoDB" id="10058785at2759"/>
<dbReference type="Proteomes" id="UP000580250">
    <property type="component" value="Unassembled WGS sequence"/>
</dbReference>
<dbReference type="InterPro" id="IPR025661">
    <property type="entry name" value="Pept_asp_AS"/>
</dbReference>
<dbReference type="SUPFAM" id="SSF54001">
    <property type="entry name" value="Cysteine proteinases"/>
    <property type="match status" value="1"/>
</dbReference>
<evidence type="ECO:0000256" key="6">
    <source>
        <dbReference type="SAM" id="MobiDB-lite"/>
    </source>
</evidence>
<feature type="domain" description="Peptidase C1A papain C-terminal" evidence="8">
    <location>
        <begin position="157"/>
        <end position="380"/>
    </location>
</feature>
<evidence type="ECO:0000256" key="4">
    <source>
        <dbReference type="ARBA" id="ARBA00022807"/>
    </source>
</evidence>
<dbReference type="PANTHER" id="PTHR12411">
    <property type="entry name" value="CYSTEINE PROTEASE FAMILY C1-RELATED"/>
    <property type="match status" value="1"/>
</dbReference>
<reference evidence="9 10" key="1">
    <citation type="submission" date="2020-08" db="EMBL/GenBank/DDBJ databases">
        <authorList>
            <person name="Koutsovoulos G."/>
            <person name="Danchin GJ E."/>
        </authorList>
    </citation>
    <scope>NUCLEOTIDE SEQUENCE [LARGE SCALE GENOMIC DNA]</scope>
</reference>
<dbReference type="InterPro" id="IPR013128">
    <property type="entry name" value="Peptidase_C1A"/>
</dbReference>
<dbReference type="InterPro" id="IPR000668">
    <property type="entry name" value="Peptidase_C1A_C"/>
</dbReference>
<dbReference type="EMBL" id="CAJEWN010000939">
    <property type="protein sequence ID" value="CAD2192327.1"/>
    <property type="molecule type" value="Genomic_DNA"/>
</dbReference>
<dbReference type="GO" id="GO:0008234">
    <property type="term" value="F:cysteine-type peptidase activity"/>
    <property type="evidence" value="ECO:0007669"/>
    <property type="project" value="UniProtKB-KW"/>
</dbReference>
<evidence type="ECO:0000313" key="9">
    <source>
        <dbReference type="EMBL" id="CAD2192327.1"/>
    </source>
</evidence>
<protein>
    <recommendedName>
        <fullName evidence="8">Peptidase C1A papain C-terminal domain-containing protein</fullName>
    </recommendedName>
</protein>
<gene>
    <name evidence="9" type="ORF">MENT_LOCUS45207</name>
</gene>
<dbReference type="AlphaFoldDB" id="A0A6V7X012"/>
<dbReference type="PROSITE" id="PS00139">
    <property type="entry name" value="THIOL_PROTEASE_CYS"/>
    <property type="match status" value="1"/>
</dbReference>
<evidence type="ECO:0000259" key="8">
    <source>
        <dbReference type="SMART" id="SM00645"/>
    </source>
</evidence>
<dbReference type="InterPro" id="IPR000169">
    <property type="entry name" value="Pept_cys_AS"/>
</dbReference>
<dbReference type="PRINTS" id="PR00705">
    <property type="entry name" value="PAPAIN"/>
</dbReference>
<evidence type="ECO:0000313" key="10">
    <source>
        <dbReference type="Proteomes" id="UP000580250"/>
    </source>
</evidence>
<keyword evidence="5" id="KW-1015">Disulfide bond</keyword>
<evidence type="ECO:0000256" key="5">
    <source>
        <dbReference type="ARBA" id="ARBA00023157"/>
    </source>
</evidence>
<accession>A0A6V7X012</accession>
<keyword evidence="7" id="KW-0732">Signal</keyword>
<comment type="caution">
    <text evidence="9">The sequence shown here is derived from an EMBL/GenBank/DDBJ whole genome shotgun (WGS) entry which is preliminary data.</text>
</comment>
<dbReference type="PROSITE" id="PS00640">
    <property type="entry name" value="THIOL_PROTEASE_ASN"/>
    <property type="match status" value="1"/>
</dbReference>
<dbReference type="Pfam" id="PF00112">
    <property type="entry name" value="Peptidase_C1"/>
    <property type="match status" value="1"/>
</dbReference>
<dbReference type="Gene3D" id="3.90.70.10">
    <property type="entry name" value="Cysteine proteinases"/>
    <property type="match status" value="1"/>
</dbReference>
<name>A0A6V7X012_MELEN</name>
<keyword evidence="4" id="KW-0788">Thiol protease</keyword>
<dbReference type="InterPro" id="IPR025660">
    <property type="entry name" value="Pept_his_AS"/>
</dbReference>
<dbReference type="SMART" id="SM00645">
    <property type="entry name" value="Pept_C1"/>
    <property type="match status" value="1"/>
</dbReference>
<evidence type="ECO:0000256" key="1">
    <source>
        <dbReference type="ARBA" id="ARBA00008455"/>
    </source>
</evidence>
<keyword evidence="3" id="KW-0378">Hydrolase</keyword>
<feature type="region of interest" description="Disordered" evidence="6">
    <location>
        <begin position="128"/>
        <end position="147"/>
    </location>
</feature>
<evidence type="ECO:0000256" key="2">
    <source>
        <dbReference type="ARBA" id="ARBA00022670"/>
    </source>
</evidence>
<feature type="chain" id="PRO_5028421129" description="Peptidase C1A papain C-terminal domain-containing protein" evidence="7">
    <location>
        <begin position="23"/>
        <end position="381"/>
    </location>
</feature>
<dbReference type="PROSITE" id="PS00639">
    <property type="entry name" value="THIOL_PROTEASE_HIS"/>
    <property type="match status" value="1"/>
</dbReference>
<proteinExistence type="inferred from homology"/>
<dbReference type="InterPro" id="IPR038765">
    <property type="entry name" value="Papain-like_cys_pep_sf"/>
</dbReference>
<dbReference type="GO" id="GO:0006508">
    <property type="term" value="P:proteolysis"/>
    <property type="evidence" value="ECO:0007669"/>
    <property type="project" value="UniProtKB-KW"/>
</dbReference>